<organism evidence="1 2">
    <name type="scientific">Brachionus plicatilis</name>
    <name type="common">Marine rotifer</name>
    <name type="synonym">Brachionus muelleri</name>
    <dbReference type="NCBI Taxonomy" id="10195"/>
    <lineage>
        <taxon>Eukaryota</taxon>
        <taxon>Metazoa</taxon>
        <taxon>Spiralia</taxon>
        <taxon>Gnathifera</taxon>
        <taxon>Rotifera</taxon>
        <taxon>Eurotatoria</taxon>
        <taxon>Monogononta</taxon>
        <taxon>Pseudotrocha</taxon>
        <taxon>Ploima</taxon>
        <taxon>Brachionidae</taxon>
        <taxon>Brachionus</taxon>
    </lineage>
</organism>
<reference evidence="1 2" key="1">
    <citation type="journal article" date="2018" name="Sci. Rep.">
        <title>Genomic signatures of local adaptation to the degree of environmental predictability in rotifers.</title>
        <authorList>
            <person name="Franch-Gras L."/>
            <person name="Hahn C."/>
            <person name="Garcia-Roger E.M."/>
            <person name="Carmona M.J."/>
            <person name="Serra M."/>
            <person name="Gomez A."/>
        </authorList>
    </citation>
    <scope>NUCLEOTIDE SEQUENCE [LARGE SCALE GENOMIC DNA]</scope>
    <source>
        <strain evidence="1">HYR1</strain>
    </source>
</reference>
<evidence type="ECO:0000313" key="2">
    <source>
        <dbReference type="Proteomes" id="UP000276133"/>
    </source>
</evidence>
<proteinExistence type="predicted"/>
<dbReference type="Proteomes" id="UP000276133">
    <property type="component" value="Unassembled WGS sequence"/>
</dbReference>
<evidence type="ECO:0000313" key="1">
    <source>
        <dbReference type="EMBL" id="RNA10629.1"/>
    </source>
</evidence>
<name>A0A3M7QH69_BRAPC</name>
<sequence>MNHLIFKQLIALDFNKVYQIANGPDLFTATLRQCPDLTQKFIKVKLKQLASDILLFLIF</sequence>
<accession>A0A3M7QH69</accession>
<dbReference type="AlphaFoldDB" id="A0A3M7QH69"/>
<keyword evidence="2" id="KW-1185">Reference proteome</keyword>
<gene>
    <name evidence="1" type="ORF">BpHYR1_038125</name>
</gene>
<comment type="caution">
    <text evidence="1">The sequence shown here is derived from an EMBL/GenBank/DDBJ whole genome shotgun (WGS) entry which is preliminary data.</text>
</comment>
<dbReference type="EMBL" id="REGN01006148">
    <property type="protein sequence ID" value="RNA10629.1"/>
    <property type="molecule type" value="Genomic_DNA"/>
</dbReference>
<protein>
    <submittedName>
        <fullName evidence="1">Uncharacterized protein</fullName>
    </submittedName>
</protein>